<protein>
    <submittedName>
        <fullName evidence="1">Uncharacterized protein</fullName>
    </submittedName>
</protein>
<evidence type="ECO:0000313" key="1">
    <source>
        <dbReference type="EMBL" id="OIQ66254.1"/>
    </source>
</evidence>
<name>A0A1J5P4Z6_9ZZZZ</name>
<sequence>MCQRLESFPERFDTLAMQRVDRKFLFLHQPGKPGSGQQSHRVNYSILLGHRC</sequence>
<dbReference type="EMBL" id="MLJW01006732">
    <property type="protein sequence ID" value="OIQ66254.1"/>
    <property type="molecule type" value="Genomic_DNA"/>
</dbReference>
<dbReference type="AlphaFoldDB" id="A0A1J5P4Z6"/>
<comment type="caution">
    <text evidence="1">The sequence shown here is derived from an EMBL/GenBank/DDBJ whole genome shotgun (WGS) entry which is preliminary data.</text>
</comment>
<accession>A0A1J5P4Z6</accession>
<organism evidence="1">
    <name type="scientific">mine drainage metagenome</name>
    <dbReference type="NCBI Taxonomy" id="410659"/>
    <lineage>
        <taxon>unclassified sequences</taxon>
        <taxon>metagenomes</taxon>
        <taxon>ecological metagenomes</taxon>
    </lineage>
</organism>
<proteinExistence type="predicted"/>
<gene>
    <name evidence="1" type="ORF">GALL_521770</name>
</gene>
<reference evidence="1" key="1">
    <citation type="submission" date="2016-10" db="EMBL/GenBank/DDBJ databases">
        <title>Sequence of Gallionella enrichment culture.</title>
        <authorList>
            <person name="Poehlein A."/>
            <person name="Muehling M."/>
            <person name="Daniel R."/>
        </authorList>
    </citation>
    <scope>NUCLEOTIDE SEQUENCE</scope>
</reference>